<feature type="active site" description="O-isoaspartyl threonine intermediate" evidence="3">
    <location>
        <position position="51"/>
    </location>
</feature>
<evidence type="ECO:0000256" key="2">
    <source>
        <dbReference type="ARBA" id="ARBA00022801"/>
    </source>
</evidence>
<proteinExistence type="inferred from homology"/>
<dbReference type="PRINTS" id="PR00139">
    <property type="entry name" value="ASNGLNASE"/>
</dbReference>
<gene>
    <name evidence="8" type="ORF">CWC39_09585</name>
</gene>
<organism evidence="8 9">
    <name type="scientific">Corynebacterium heidelbergense</name>
    <dbReference type="NCBI Taxonomy" id="2055947"/>
    <lineage>
        <taxon>Bacteria</taxon>
        <taxon>Bacillati</taxon>
        <taxon>Actinomycetota</taxon>
        <taxon>Actinomycetes</taxon>
        <taxon>Mycobacteriales</taxon>
        <taxon>Corynebacteriaceae</taxon>
        <taxon>Corynebacterium</taxon>
    </lineage>
</organism>
<dbReference type="InterPro" id="IPR027474">
    <property type="entry name" value="L-asparaginase_N"/>
</dbReference>
<protein>
    <submittedName>
        <fullName evidence="8">L-asparaginase</fullName>
    </submittedName>
</protein>
<dbReference type="OrthoDB" id="9788068at2"/>
<evidence type="ECO:0000313" key="9">
    <source>
        <dbReference type="Proteomes" id="UP000251047"/>
    </source>
</evidence>
<dbReference type="GO" id="GO:0006528">
    <property type="term" value="P:asparagine metabolic process"/>
    <property type="evidence" value="ECO:0007669"/>
    <property type="project" value="InterPro"/>
</dbReference>
<dbReference type="PANTHER" id="PTHR11707">
    <property type="entry name" value="L-ASPARAGINASE"/>
    <property type="match status" value="1"/>
</dbReference>
<evidence type="ECO:0000313" key="8">
    <source>
        <dbReference type="EMBL" id="RAV33226.1"/>
    </source>
</evidence>
<evidence type="ECO:0000259" key="6">
    <source>
        <dbReference type="Pfam" id="PF00710"/>
    </source>
</evidence>
<dbReference type="Pfam" id="PF00710">
    <property type="entry name" value="Asparaginase"/>
    <property type="match status" value="1"/>
</dbReference>
<dbReference type="PROSITE" id="PS51732">
    <property type="entry name" value="ASN_GLN_ASE_3"/>
    <property type="match status" value="1"/>
</dbReference>
<reference evidence="8 9" key="1">
    <citation type="journal article" date="2018" name="Syst. Appl. Microbiol.">
        <title>Corynebacterium heidelbergense sp. nov., isolated from the preen glands of Egyptian geese (Alopochen aegyptiacus).</title>
        <authorList>
            <person name="Braun M.S."/>
            <person name="Wang E."/>
            <person name="Zimmermann S."/>
            <person name="Wink M."/>
        </authorList>
    </citation>
    <scope>NUCLEOTIDE SEQUENCE [LARGE SCALE GENOMIC DNA]</scope>
    <source>
        <strain evidence="8 9">DSM 104638</strain>
    </source>
</reference>
<comment type="caution">
    <text evidence="8">The sequence shown here is derived from an EMBL/GenBank/DDBJ whole genome shotgun (WGS) entry which is preliminary data.</text>
</comment>
<dbReference type="InterPro" id="IPR027473">
    <property type="entry name" value="L-asparaginase_C"/>
</dbReference>
<feature type="binding site" evidence="4">
    <location>
        <begin position="128"/>
        <end position="129"/>
    </location>
    <ligand>
        <name>substrate</name>
    </ligand>
</feature>
<dbReference type="Gene3D" id="3.40.50.40">
    <property type="match status" value="1"/>
</dbReference>
<feature type="compositionally biased region" description="Pro residues" evidence="5">
    <location>
        <begin position="1"/>
        <end position="10"/>
    </location>
</feature>
<dbReference type="InterPro" id="IPR004550">
    <property type="entry name" value="AsnASE_II"/>
</dbReference>
<dbReference type="InterPro" id="IPR037152">
    <property type="entry name" value="L-asparaginase_N_sf"/>
</dbReference>
<dbReference type="PIRSF" id="PIRSF001220">
    <property type="entry name" value="L-ASNase_gatD"/>
    <property type="match status" value="1"/>
</dbReference>
<dbReference type="SMART" id="SM00870">
    <property type="entry name" value="Asparaginase"/>
    <property type="match status" value="1"/>
</dbReference>
<keyword evidence="2" id="KW-0378">Hydrolase</keyword>
<dbReference type="PIRSF" id="PIRSF500176">
    <property type="entry name" value="L_ASNase"/>
    <property type="match status" value="1"/>
</dbReference>
<dbReference type="Pfam" id="PF17763">
    <property type="entry name" value="Asparaginase_C"/>
    <property type="match status" value="1"/>
</dbReference>
<dbReference type="AlphaFoldDB" id="A0A364V9I3"/>
<evidence type="ECO:0000256" key="3">
    <source>
        <dbReference type="PIRSR" id="PIRSR001220-1"/>
    </source>
</evidence>
<dbReference type="Proteomes" id="UP000251047">
    <property type="component" value="Unassembled WGS sequence"/>
</dbReference>
<sequence length="344" mass="34748">MPTSPSPLPGPAADRPTGHSTGQTTSPAPGPATAPTTRSPGYTVLLATGGTIACTQDSHGDLRPTLGGRGVLKNAGVDTNSEHQEIRVVDVAQLDSSALTLSDIDRILAAIAGARDQGADRVIVTHGTDTLEETAMAADRLLQPGAPVIFTGAQRPADDCAPDGPANLRAALDIPLGKHTRPVVCFGGQIVPAYGATKNHTTADAGFGCAYDPRIEGPAPAPLGQLAPLAGLRVDIVPAYAGADGSAVDPAADGLVVVALGSGNIPPAMRGTLDRFAGPIVVCSRVPAGGVHFRYGGPGGGAELQRAGVRSGGTLRPAQARIKLLCELAVERQRNRSSAGAPTH</sequence>
<dbReference type="InterPro" id="IPR006034">
    <property type="entry name" value="Asparaginase/glutaminase-like"/>
</dbReference>
<dbReference type="InterPro" id="IPR040919">
    <property type="entry name" value="Asparaginase_C"/>
</dbReference>
<comment type="similarity">
    <text evidence="1">Belongs to the asparaginase 1 family.</text>
</comment>
<dbReference type="CDD" id="cd08964">
    <property type="entry name" value="L-asparaginase_II"/>
    <property type="match status" value="1"/>
</dbReference>
<dbReference type="InterPro" id="IPR036152">
    <property type="entry name" value="Asp/glu_Ase-like_sf"/>
</dbReference>
<name>A0A364V9I3_9CORY</name>
<dbReference type="SUPFAM" id="SSF53774">
    <property type="entry name" value="Glutaminase/Asparaginase"/>
    <property type="match status" value="1"/>
</dbReference>
<evidence type="ECO:0000259" key="7">
    <source>
        <dbReference type="Pfam" id="PF17763"/>
    </source>
</evidence>
<feature type="compositionally biased region" description="Low complexity" evidence="5">
    <location>
        <begin position="20"/>
        <end position="41"/>
    </location>
</feature>
<feature type="binding site" evidence="4">
    <location>
        <position position="96"/>
    </location>
    <ligand>
        <name>substrate</name>
    </ligand>
</feature>
<accession>A0A364V9I3</accession>
<dbReference type="Gene3D" id="3.40.50.1170">
    <property type="entry name" value="L-asparaginase, N-terminal domain"/>
    <property type="match status" value="1"/>
</dbReference>
<evidence type="ECO:0000256" key="1">
    <source>
        <dbReference type="ARBA" id="ARBA00010518"/>
    </source>
</evidence>
<dbReference type="EMBL" id="PHQP01000103">
    <property type="protein sequence ID" value="RAV33226.1"/>
    <property type="molecule type" value="Genomic_DNA"/>
</dbReference>
<evidence type="ECO:0000256" key="4">
    <source>
        <dbReference type="PIRSR" id="PIRSR001220-2"/>
    </source>
</evidence>
<dbReference type="PANTHER" id="PTHR11707:SF28">
    <property type="entry name" value="60 KDA LYSOPHOSPHOLIPASE"/>
    <property type="match status" value="1"/>
</dbReference>
<evidence type="ECO:0000256" key="5">
    <source>
        <dbReference type="SAM" id="MobiDB-lite"/>
    </source>
</evidence>
<feature type="domain" description="L-asparaginase N-terminal" evidence="6">
    <location>
        <begin position="44"/>
        <end position="208"/>
    </location>
</feature>
<feature type="region of interest" description="Disordered" evidence="5">
    <location>
        <begin position="1"/>
        <end position="41"/>
    </location>
</feature>
<feature type="domain" description="Asparaginase/glutaminase C-terminal" evidence="7">
    <location>
        <begin position="233"/>
        <end position="332"/>
    </location>
</feature>
<dbReference type="GO" id="GO:0004067">
    <property type="term" value="F:asparaginase activity"/>
    <property type="evidence" value="ECO:0007669"/>
    <property type="project" value="UniProtKB-UniRule"/>
</dbReference>